<dbReference type="PANTHER" id="PTHR46739:SF3">
    <property type="entry name" value="AQUAPORIN SIP1-1"/>
    <property type="match status" value="1"/>
</dbReference>
<dbReference type="AlphaFoldDB" id="A0AAN8Y474"/>
<keyword evidence="5 7" id="KW-1133">Transmembrane helix</keyword>
<evidence type="ECO:0000313" key="8">
    <source>
        <dbReference type="EMBL" id="KAK6779080.1"/>
    </source>
</evidence>
<evidence type="ECO:0000256" key="3">
    <source>
        <dbReference type="ARBA" id="ARBA00022692"/>
    </source>
</evidence>
<dbReference type="Proteomes" id="UP001371456">
    <property type="component" value="Unassembled WGS sequence"/>
</dbReference>
<dbReference type="GO" id="GO:0016020">
    <property type="term" value="C:membrane"/>
    <property type="evidence" value="ECO:0007669"/>
    <property type="project" value="UniProtKB-SubCell"/>
</dbReference>
<proteinExistence type="predicted"/>
<dbReference type="GO" id="GO:0015250">
    <property type="term" value="F:water channel activity"/>
    <property type="evidence" value="ECO:0007669"/>
    <property type="project" value="InterPro"/>
</dbReference>
<organism evidence="8 9">
    <name type="scientific">Solanum bulbocastanum</name>
    <name type="common">Wild potato</name>
    <dbReference type="NCBI Taxonomy" id="147425"/>
    <lineage>
        <taxon>Eukaryota</taxon>
        <taxon>Viridiplantae</taxon>
        <taxon>Streptophyta</taxon>
        <taxon>Embryophyta</taxon>
        <taxon>Tracheophyta</taxon>
        <taxon>Spermatophyta</taxon>
        <taxon>Magnoliopsida</taxon>
        <taxon>eudicotyledons</taxon>
        <taxon>Gunneridae</taxon>
        <taxon>Pentapetalae</taxon>
        <taxon>asterids</taxon>
        <taxon>lamiids</taxon>
        <taxon>Solanales</taxon>
        <taxon>Solanaceae</taxon>
        <taxon>Solanoideae</taxon>
        <taxon>Solaneae</taxon>
        <taxon>Solanum</taxon>
    </lineage>
</organism>
<evidence type="ECO:0000256" key="1">
    <source>
        <dbReference type="ARBA" id="ARBA00004141"/>
    </source>
</evidence>
<name>A0AAN8Y474_SOLBU</name>
<feature type="transmembrane region" description="Helical" evidence="7">
    <location>
        <begin position="7"/>
        <end position="31"/>
    </location>
</feature>
<evidence type="ECO:0000256" key="4">
    <source>
        <dbReference type="ARBA" id="ARBA00022737"/>
    </source>
</evidence>
<evidence type="ECO:0000256" key="6">
    <source>
        <dbReference type="ARBA" id="ARBA00023136"/>
    </source>
</evidence>
<sequence length="103" mass="10290">MGVVKAAVADFVMTSIAIFCVSTIGVLTYIIGSAFGIAPGLASLSITIVIVFLLFLMLGVIAEALGGAAFNPAGTAAFYAAGVGNDSLFSVSARFPAQVLISA</sequence>
<evidence type="ECO:0000256" key="7">
    <source>
        <dbReference type="SAM" id="Phobius"/>
    </source>
</evidence>
<dbReference type="InterPro" id="IPR023271">
    <property type="entry name" value="Aquaporin-like"/>
</dbReference>
<feature type="transmembrane region" description="Helical" evidence="7">
    <location>
        <begin position="37"/>
        <end position="61"/>
    </location>
</feature>
<reference evidence="8 9" key="1">
    <citation type="submission" date="2024-02" db="EMBL/GenBank/DDBJ databases">
        <title>de novo genome assembly of Solanum bulbocastanum strain 11H21.</title>
        <authorList>
            <person name="Hosaka A.J."/>
        </authorList>
    </citation>
    <scope>NUCLEOTIDE SEQUENCE [LARGE SCALE GENOMIC DNA]</scope>
    <source>
        <tissue evidence="8">Young leaves</tissue>
    </source>
</reference>
<keyword evidence="3 7" id="KW-0812">Transmembrane</keyword>
<dbReference type="EMBL" id="JBANQN010000010">
    <property type="protein sequence ID" value="KAK6779080.1"/>
    <property type="molecule type" value="Genomic_DNA"/>
</dbReference>
<keyword evidence="6 7" id="KW-0472">Membrane</keyword>
<protein>
    <submittedName>
        <fullName evidence="8">Uncharacterized protein</fullName>
    </submittedName>
</protein>
<dbReference type="SUPFAM" id="SSF81338">
    <property type="entry name" value="Aquaporin-like"/>
    <property type="match status" value="1"/>
</dbReference>
<evidence type="ECO:0000256" key="5">
    <source>
        <dbReference type="ARBA" id="ARBA00022989"/>
    </source>
</evidence>
<comment type="subcellular location">
    <subcellularLocation>
        <location evidence="1">Membrane</location>
        <topology evidence="1">Multi-pass membrane protein</topology>
    </subcellularLocation>
</comment>
<accession>A0AAN8Y474</accession>
<evidence type="ECO:0000313" key="9">
    <source>
        <dbReference type="Proteomes" id="UP001371456"/>
    </source>
</evidence>
<evidence type="ECO:0000256" key="2">
    <source>
        <dbReference type="ARBA" id="ARBA00022448"/>
    </source>
</evidence>
<dbReference type="PANTHER" id="PTHR46739">
    <property type="entry name" value="AQUAPORIN SIP1-1"/>
    <property type="match status" value="1"/>
</dbReference>
<dbReference type="InterPro" id="IPR044222">
    <property type="entry name" value="SIP1-1/2-like"/>
</dbReference>
<keyword evidence="4" id="KW-0677">Repeat</keyword>
<comment type="caution">
    <text evidence="8">The sequence shown here is derived from an EMBL/GenBank/DDBJ whole genome shotgun (WGS) entry which is preliminary data.</text>
</comment>
<keyword evidence="9" id="KW-1185">Reference proteome</keyword>
<keyword evidence="2" id="KW-0813">Transport</keyword>
<gene>
    <name evidence="8" type="ORF">RDI58_025798</name>
</gene>